<keyword evidence="4" id="KW-1185">Reference proteome</keyword>
<reference evidence="3 4" key="1">
    <citation type="submission" date="2023-02" db="EMBL/GenBank/DDBJ databases">
        <authorList>
            <person name="Mo P."/>
        </authorList>
    </citation>
    <scope>NUCLEOTIDE SEQUENCE [LARGE SCALE GENOMIC DNA]</scope>
    <source>
        <strain evidence="3 4">HUAS 3</strain>
    </source>
</reference>
<keyword evidence="2" id="KW-0812">Transmembrane</keyword>
<organism evidence="3 4">
    <name type="scientific">Micromonospora cathayae</name>
    <dbReference type="NCBI Taxonomy" id="3028804"/>
    <lineage>
        <taxon>Bacteria</taxon>
        <taxon>Bacillati</taxon>
        <taxon>Actinomycetota</taxon>
        <taxon>Actinomycetes</taxon>
        <taxon>Micromonosporales</taxon>
        <taxon>Micromonosporaceae</taxon>
        <taxon>Micromonospora</taxon>
    </lineage>
</organism>
<feature type="region of interest" description="Disordered" evidence="1">
    <location>
        <begin position="155"/>
        <end position="215"/>
    </location>
</feature>
<dbReference type="Proteomes" id="UP001219605">
    <property type="component" value="Chromosome"/>
</dbReference>
<evidence type="ECO:0000313" key="4">
    <source>
        <dbReference type="Proteomes" id="UP001219605"/>
    </source>
</evidence>
<evidence type="ECO:0000256" key="1">
    <source>
        <dbReference type="SAM" id="MobiDB-lite"/>
    </source>
</evidence>
<feature type="transmembrane region" description="Helical" evidence="2">
    <location>
        <begin position="219"/>
        <end position="242"/>
    </location>
</feature>
<feature type="compositionally biased region" description="Gly residues" evidence="1">
    <location>
        <begin position="204"/>
        <end position="215"/>
    </location>
</feature>
<accession>A0ABY7ZVH0</accession>
<feature type="compositionally biased region" description="Pro residues" evidence="1">
    <location>
        <begin position="170"/>
        <end position="182"/>
    </location>
</feature>
<dbReference type="RefSeq" id="WP_275033854.1">
    <property type="nucleotide sequence ID" value="NZ_CP118615.1"/>
</dbReference>
<sequence length="391" mass="38545">MTVRRGVARLVVVGALLGGVSVVGATPALADGDTVRVRASGTFTAGGSPGSVSVEVRRRTEGCVLLRTGLRIRLEGVRADQVEAQVSVDGQWWPVPVSAGDVLTTQRTSPANPTLCKGKSVTVRYRLAFLPGAPAGRLTVAGEAVTATGQLIGRNADTSQVKAGRNASPSPTPTKKPTPTPSPEVTEEPAAGDPAIGPTLAAVGSGGGQAAEEAGSGGGLSMVMVFGVGLVVVGLGLIVLLFRRSRADRRDDTDSSFAGPPEIPLPRNPGGTTYRSGGGQPGAGPPAGYPVPGTQAGYPGTPARGTVYPSGSGAGAQPPGAGYPSGTGYPPGAATGGQPPGTGYAGGGHPAPGQLPPSGTVYPSTGRPGTPPPPEAAGGGDSTTVMPRLPE</sequence>
<dbReference type="EMBL" id="CP118615">
    <property type="protein sequence ID" value="WDZ86980.1"/>
    <property type="molecule type" value="Genomic_DNA"/>
</dbReference>
<protein>
    <submittedName>
        <fullName evidence="3">Uncharacterized protein</fullName>
    </submittedName>
</protein>
<feature type="compositionally biased region" description="Gly residues" evidence="1">
    <location>
        <begin position="334"/>
        <end position="350"/>
    </location>
</feature>
<proteinExistence type="predicted"/>
<evidence type="ECO:0000256" key="2">
    <source>
        <dbReference type="SAM" id="Phobius"/>
    </source>
</evidence>
<evidence type="ECO:0000313" key="3">
    <source>
        <dbReference type="EMBL" id="WDZ86980.1"/>
    </source>
</evidence>
<keyword evidence="2" id="KW-0472">Membrane</keyword>
<keyword evidence="2" id="KW-1133">Transmembrane helix</keyword>
<feature type="compositionally biased region" description="Low complexity" evidence="1">
    <location>
        <begin position="308"/>
        <end position="333"/>
    </location>
</feature>
<name>A0ABY7ZVH0_9ACTN</name>
<gene>
    <name evidence="3" type="ORF">PVK37_11550</name>
</gene>
<feature type="region of interest" description="Disordered" evidence="1">
    <location>
        <begin position="248"/>
        <end position="391"/>
    </location>
</feature>